<feature type="non-terminal residue" evidence="8">
    <location>
        <position position="1"/>
    </location>
</feature>
<dbReference type="Pfam" id="PF00964">
    <property type="entry name" value="Elicitin"/>
    <property type="match status" value="1"/>
</dbReference>
<organism evidence="8 9">
    <name type="scientific">Phytophthora cactorum</name>
    <dbReference type="NCBI Taxonomy" id="29920"/>
    <lineage>
        <taxon>Eukaryota</taxon>
        <taxon>Sar</taxon>
        <taxon>Stramenopiles</taxon>
        <taxon>Oomycota</taxon>
        <taxon>Peronosporomycetes</taxon>
        <taxon>Peronosporales</taxon>
        <taxon>Peronosporaceae</taxon>
        <taxon>Phytophthora</taxon>
    </lineage>
</organism>
<evidence type="ECO:0000256" key="2">
    <source>
        <dbReference type="ARBA" id="ARBA00009544"/>
    </source>
</evidence>
<evidence type="ECO:0000313" key="7">
    <source>
        <dbReference type="EMBL" id="KAG2917266.1"/>
    </source>
</evidence>
<keyword evidence="4 6" id="KW-0928">Hypersensitive response elicitation</keyword>
<name>A0A8T1HNL7_9STRA</name>
<evidence type="ECO:0000256" key="1">
    <source>
        <dbReference type="ARBA" id="ARBA00004613"/>
    </source>
</evidence>
<evidence type="ECO:0000313" key="9">
    <source>
        <dbReference type="Proteomes" id="UP000760860"/>
    </source>
</evidence>
<comment type="function">
    <text evidence="6">Induces local and distal defense responses (incompatible hypersensitive reaction) in plants from the solanaceae and cruciferae families. Elicits leaf necrosis and causes the accumulation of pathogenesis-related proteins. Might interact with the lipidic molecules of the plasma membrane.</text>
</comment>
<dbReference type="AlphaFoldDB" id="A0A8T1HNL7"/>
<evidence type="ECO:0000256" key="6">
    <source>
        <dbReference type="RuleBase" id="RU368111"/>
    </source>
</evidence>
<protein>
    <recommendedName>
        <fullName evidence="6">Elicitin</fullName>
    </recommendedName>
</protein>
<dbReference type="InterPro" id="IPR036470">
    <property type="entry name" value="Elicitin_sf"/>
</dbReference>
<dbReference type="EMBL" id="RCMV01000650">
    <property type="protein sequence ID" value="KAG3214304.1"/>
    <property type="molecule type" value="Genomic_DNA"/>
</dbReference>
<gene>
    <name evidence="7" type="ORF">PC117_g17493</name>
    <name evidence="8" type="ORF">PC129_g14767</name>
</gene>
<comment type="subcellular location">
    <subcellularLocation>
        <location evidence="1 6">Secreted</location>
    </subcellularLocation>
</comment>
<dbReference type="InterPro" id="IPR002200">
    <property type="entry name" value="Elicitin"/>
</dbReference>
<evidence type="ECO:0000313" key="8">
    <source>
        <dbReference type="EMBL" id="KAG3214304.1"/>
    </source>
</evidence>
<reference evidence="8" key="1">
    <citation type="submission" date="2018-05" db="EMBL/GenBank/DDBJ databases">
        <title>Effector identification in a new, highly contiguous assembly of the strawberry crown rot pathogen Phytophthora cactorum.</title>
        <authorList>
            <person name="Armitage A.D."/>
            <person name="Nellist C.F."/>
            <person name="Bates H."/>
            <person name="Vickerstaff R.J."/>
            <person name="Harrison R.J."/>
        </authorList>
    </citation>
    <scope>NUCLEOTIDE SEQUENCE</scope>
    <source>
        <strain evidence="7">4040</strain>
        <strain evidence="8">P421</strain>
    </source>
</reference>
<dbReference type="SUPFAM" id="SSF48647">
    <property type="entry name" value="Fungal elicitin"/>
    <property type="match status" value="1"/>
</dbReference>
<dbReference type="EMBL" id="RCMK01000662">
    <property type="protein sequence ID" value="KAG2917266.1"/>
    <property type="molecule type" value="Genomic_DNA"/>
</dbReference>
<proteinExistence type="inferred from homology"/>
<dbReference type="Gene3D" id="1.10.239.10">
    <property type="entry name" value="Elicitin domain"/>
    <property type="match status" value="1"/>
</dbReference>
<dbReference type="GO" id="GO:0005576">
    <property type="term" value="C:extracellular region"/>
    <property type="evidence" value="ECO:0007669"/>
    <property type="project" value="UniProtKB-SubCell"/>
</dbReference>
<comment type="similarity">
    <text evidence="2 6">Belongs to the elicitin family.</text>
</comment>
<comment type="caution">
    <text evidence="8">The sequence shown here is derived from an EMBL/GenBank/DDBJ whole genome shotgun (WGS) entry which is preliminary data.</text>
</comment>
<evidence type="ECO:0000256" key="5">
    <source>
        <dbReference type="ARBA" id="ARBA00023157"/>
    </source>
</evidence>
<keyword evidence="5 6" id="KW-1015">Disulfide bond</keyword>
<dbReference type="Proteomes" id="UP000736787">
    <property type="component" value="Unassembled WGS sequence"/>
</dbReference>
<keyword evidence="3 6" id="KW-0964">Secreted</keyword>
<dbReference type="VEuPathDB" id="FungiDB:PC110_g2659"/>
<sequence>ASPTCTGVLQDAIDSDLPDCTIDFETTQLNMRTELTVYATRCGVFESRRKMLRA</sequence>
<accession>A0A8T1HNL7</accession>
<evidence type="ECO:0000256" key="3">
    <source>
        <dbReference type="ARBA" id="ARBA00022525"/>
    </source>
</evidence>
<dbReference type="GO" id="GO:0052040">
    <property type="term" value="P:symbiont-mediated perturbation of host programmed cell death"/>
    <property type="evidence" value="ECO:0007669"/>
    <property type="project" value="UniProtKB-UniRule"/>
</dbReference>
<dbReference type="Proteomes" id="UP000760860">
    <property type="component" value="Unassembled WGS sequence"/>
</dbReference>
<evidence type="ECO:0000256" key="4">
    <source>
        <dbReference type="ARBA" id="ARBA00022978"/>
    </source>
</evidence>